<dbReference type="Gene3D" id="3.30.70.2860">
    <property type="match status" value="1"/>
</dbReference>
<reference evidence="4" key="1">
    <citation type="submission" date="2022-03" db="EMBL/GenBank/DDBJ databases">
        <title>Bacterial whole genome sequence for Hymenobacter sp. DH14.</title>
        <authorList>
            <person name="Le V."/>
        </authorList>
    </citation>
    <scope>NUCLEOTIDE SEQUENCE</scope>
    <source>
        <strain evidence="4">DH14</strain>
    </source>
</reference>
<feature type="domain" description="MoaB/Mog" evidence="3">
    <location>
        <begin position="24"/>
        <end position="190"/>
    </location>
</feature>
<evidence type="ECO:0000256" key="2">
    <source>
        <dbReference type="SAM" id="MobiDB-lite"/>
    </source>
</evidence>
<organism evidence="4 5">
    <name type="scientific">Hymenobacter cyanobacteriorum</name>
    <dbReference type="NCBI Taxonomy" id="2926463"/>
    <lineage>
        <taxon>Bacteria</taxon>
        <taxon>Pseudomonadati</taxon>
        <taxon>Bacteroidota</taxon>
        <taxon>Cytophagia</taxon>
        <taxon>Cytophagales</taxon>
        <taxon>Hymenobacteraceae</taxon>
        <taxon>Hymenobacter</taxon>
    </lineage>
</organism>
<dbReference type="Pfam" id="PF18146">
    <property type="entry name" value="CinA_KH"/>
    <property type="match status" value="1"/>
</dbReference>
<dbReference type="InterPro" id="IPR001453">
    <property type="entry name" value="MoaB/Mog_dom"/>
</dbReference>
<dbReference type="Proteomes" id="UP001139193">
    <property type="component" value="Unassembled WGS sequence"/>
</dbReference>
<dbReference type="SUPFAM" id="SSF142433">
    <property type="entry name" value="CinA-like"/>
    <property type="match status" value="1"/>
</dbReference>
<protein>
    <recommendedName>
        <fullName evidence="1">CinA-like protein</fullName>
    </recommendedName>
</protein>
<dbReference type="InterPro" id="IPR036425">
    <property type="entry name" value="MoaB/Mog-like_dom_sf"/>
</dbReference>
<dbReference type="InterPro" id="IPR050101">
    <property type="entry name" value="CinA"/>
</dbReference>
<sequence length="441" mass="47572">MSTTPSPADHSAPTFSPAAPPDVEIMTIGDELLYGQVIDTNSAFMGQELGKIGLRVRQISSVSDRADEIVAALDQARQRAQVVLITGGLGPTKDDLTKHVLARYFGSELVMHEPTLRHVEEIFQRFQRPMLDVNRQQALVPANCEVLHNAVGTAPGMWFDDQGTVFVSMPGVPFEMKRLMTDHVLPRLQARFHIAPIEHVVVMTAGLGESFLAKKIEDWEDALPANVKLAYLPSFGAVRLRLTGTADGLPDLRGRMLALLPALRERIGEFIFAEEETTIEAAIGQLLLARGLTIGTAESCTGGLVAQRLTSVSGSSAYFRGGIVAYHNDIKQQELGVRAETLAEFGAVSEGTVREMAEGARRRLGVDVAVAISGIAGPTGATATKKVGTICLAYADATQTITREYVLDRGRALNTEYAAQSVLTLLRQQLAGASTQELIKV</sequence>
<dbReference type="Pfam" id="PF02464">
    <property type="entry name" value="CinA"/>
    <property type="match status" value="1"/>
</dbReference>
<keyword evidence="5" id="KW-1185">Reference proteome</keyword>
<dbReference type="CDD" id="cd00885">
    <property type="entry name" value="cinA"/>
    <property type="match status" value="1"/>
</dbReference>
<dbReference type="NCBIfam" id="NF001813">
    <property type="entry name" value="PRK00549.1"/>
    <property type="match status" value="1"/>
</dbReference>
<dbReference type="SUPFAM" id="SSF53218">
    <property type="entry name" value="Molybdenum cofactor biosynthesis proteins"/>
    <property type="match status" value="1"/>
</dbReference>
<gene>
    <name evidence="4" type="ORF">MON38_08505</name>
</gene>
<evidence type="ECO:0000256" key="1">
    <source>
        <dbReference type="HAMAP-Rule" id="MF_00226"/>
    </source>
</evidence>
<dbReference type="InterPro" id="IPR041424">
    <property type="entry name" value="CinA_KH"/>
</dbReference>
<evidence type="ECO:0000313" key="5">
    <source>
        <dbReference type="Proteomes" id="UP001139193"/>
    </source>
</evidence>
<proteinExistence type="inferred from homology"/>
<dbReference type="InterPro" id="IPR008136">
    <property type="entry name" value="CinA_C"/>
</dbReference>
<feature type="region of interest" description="Disordered" evidence="2">
    <location>
        <begin position="1"/>
        <end position="21"/>
    </location>
</feature>
<dbReference type="Pfam" id="PF00994">
    <property type="entry name" value="MoCF_biosynth"/>
    <property type="match status" value="1"/>
</dbReference>
<dbReference type="InterPro" id="IPR036653">
    <property type="entry name" value="CinA-like_C"/>
</dbReference>
<dbReference type="NCBIfam" id="TIGR00177">
    <property type="entry name" value="molyb_syn"/>
    <property type="match status" value="1"/>
</dbReference>
<dbReference type="PANTHER" id="PTHR13939:SF0">
    <property type="entry name" value="NMN AMIDOHYDROLASE-LIKE PROTEIN YFAY"/>
    <property type="match status" value="1"/>
</dbReference>
<dbReference type="InterPro" id="IPR008135">
    <property type="entry name" value="Competence-induced_CinA"/>
</dbReference>
<dbReference type="NCBIfam" id="TIGR00200">
    <property type="entry name" value="cinA_nterm"/>
    <property type="match status" value="1"/>
</dbReference>
<evidence type="ECO:0000313" key="4">
    <source>
        <dbReference type="EMBL" id="MCI1187460.1"/>
    </source>
</evidence>
<comment type="caution">
    <text evidence="4">The sequence shown here is derived from an EMBL/GenBank/DDBJ whole genome shotgun (WGS) entry which is preliminary data.</text>
</comment>
<accession>A0A9X1VIA1</accession>
<dbReference type="AlphaFoldDB" id="A0A9X1VIA1"/>
<dbReference type="Gene3D" id="3.40.980.10">
    <property type="entry name" value="MoaB/Mog-like domain"/>
    <property type="match status" value="1"/>
</dbReference>
<dbReference type="PANTHER" id="PTHR13939">
    <property type="entry name" value="NICOTINAMIDE-NUCLEOTIDE AMIDOHYDROLASE PNCC"/>
    <property type="match status" value="1"/>
</dbReference>
<dbReference type="EMBL" id="JALBGC010000002">
    <property type="protein sequence ID" value="MCI1187460.1"/>
    <property type="molecule type" value="Genomic_DNA"/>
</dbReference>
<comment type="similarity">
    <text evidence="1">Belongs to the CinA family.</text>
</comment>
<dbReference type="PIRSF" id="PIRSF006728">
    <property type="entry name" value="CinA"/>
    <property type="match status" value="1"/>
</dbReference>
<dbReference type="HAMAP" id="MF_00226_B">
    <property type="entry name" value="CinA_B"/>
    <property type="match status" value="1"/>
</dbReference>
<name>A0A9X1VIA1_9BACT</name>
<dbReference type="RefSeq" id="WP_241935733.1">
    <property type="nucleotide sequence ID" value="NZ_JALBGC010000002.1"/>
</dbReference>
<dbReference type="Gene3D" id="3.90.950.20">
    <property type="entry name" value="CinA-like"/>
    <property type="match status" value="1"/>
</dbReference>
<dbReference type="NCBIfam" id="TIGR00199">
    <property type="entry name" value="PncC_domain"/>
    <property type="match status" value="1"/>
</dbReference>
<evidence type="ECO:0000259" key="3">
    <source>
        <dbReference type="SMART" id="SM00852"/>
    </source>
</evidence>
<dbReference type="SMART" id="SM00852">
    <property type="entry name" value="MoCF_biosynth"/>
    <property type="match status" value="1"/>
</dbReference>